<accession>A0AAD4F3U5</accession>
<feature type="repeat" description="ANK" evidence="3">
    <location>
        <begin position="631"/>
        <end position="656"/>
    </location>
</feature>
<comment type="caution">
    <text evidence="4">The sequence shown here is derived from an EMBL/GenBank/DDBJ whole genome shotgun (WGS) entry which is preliminary data.</text>
</comment>
<dbReference type="InterPro" id="IPR036770">
    <property type="entry name" value="Ankyrin_rpt-contain_sf"/>
</dbReference>
<dbReference type="Pfam" id="PF12796">
    <property type="entry name" value="Ank_2"/>
    <property type="match status" value="3"/>
</dbReference>
<dbReference type="PANTHER" id="PTHR24198">
    <property type="entry name" value="ANKYRIN REPEAT AND PROTEIN KINASE DOMAIN-CONTAINING PROTEIN"/>
    <property type="match status" value="1"/>
</dbReference>
<keyword evidence="2 3" id="KW-0040">ANK repeat</keyword>
<dbReference type="PANTHER" id="PTHR24198:SF165">
    <property type="entry name" value="ANKYRIN REPEAT-CONTAINING PROTEIN-RELATED"/>
    <property type="match status" value="1"/>
</dbReference>
<dbReference type="PROSITE" id="PS50297">
    <property type="entry name" value="ANK_REP_REGION"/>
    <property type="match status" value="4"/>
</dbReference>
<dbReference type="EMBL" id="JAHCVI010000001">
    <property type="protein sequence ID" value="KAG7292581.1"/>
    <property type="molecule type" value="Genomic_DNA"/>
</dbReference>
<feature type="repeat" description="ANK" evidence="3">
    <location>
        <begin position="521"/>
        <end position="553"/>
    </location>
</feature>
<proteinExistence type="predicted"/>
<evidence type="ECO:0008006" key="6">
    <source>
        <dbReference type="Google" id="ProtNLM"/>
    </source>
</evidence>
<dbReference type="SMART" id="SM00248">
    <property type="entry name" value="ANK"/>
    <property type="match status" value="12"/>
</dbReference>
<feature type="repeat" description="ANK" evidence="3">
    <location>
        <begin position="596"/>
        <end position="628"/>
    </location>
</feature>
<dbReference type="PROSITE" id="PS50088">
    <property type="entry name" value="ANK_REPEAT"/>
    <property type="match status" value="4"/>
</dbReference>
<dbReference type="SUPFAM" id="SSF48403">
    <property type="entry name" value="Ankyrin repeat"/>
    <property type="match status" value="2"/>
</dbReference>
<sequence>MKIQTPTVHAFAKVVMESAIRIKNAQVLETLRRCGVKLDSMLYEIASIGDVNLTRRVLSDADPACLGRTVLGAKLFHHFVFYQQYDFAQSLLAIGVSVDARFDQQHGVYSETALYSMVRRNDIEGARFLLKAGASVNLYYYPIHGACFFSSQHTVLGYAVYLRHAELVLLLLEYEADMFLKFEGKPLLEWAALRRRSIFELLKKKTEPGSIGFLLADVVDAANRGSHALATYIAGQPEIVTPHQLEQALEESIIGNHFMGAITLLQHGVNPNGPTLNARPLATALHGDHIDNGFVELLLEHDADVGHAGLLEKLVETGRQDLLERFLTRHIDLEQRMDALVAACSGVDGVSGGIGSVATIIRSGVDIDTPGLPRNPLQTAAWYQNESMLLFLIKQGANVNAPAYSNGGRTALQAALRTGKPVKLAKMLLRHGADASAPPAMLDGFTALEAFCNNAFAAGSPEFCDTLIAAGATVNRPCGRPGSVLHGVIERGWHEVLRRFLEPPHNGINNHMWYLESDSLSPFTPTQLAASLGDLEAVKILLDHGANVNEAPGDRFGRTALQAASLLPPGPAKMTLIHHLLDDRGADINADAAIQCGITALQGAAIAGDFKLAELLIKRGADVNAWPSFEDGRTAIEAAAEHGRLDMVQLLLNAEAVGDVTRGEGFKFAIELAEKNGHFAVASLLKGQDGTV</sequence>
<keyword evidence="1" id="KW-0677">Repeat</keyword>
<reference evidence="4" key="1">
    <citation type="submission" date="2023-02" db="EMBL/GenBank/DDBJ databases">
        <authorList>
            <person name="Palmer J.M."/>
        </authorList>
    </citation>
    <scope>NUCLEOTIDE SEQUENCE</scope>
    <source>
        <strain evidence="4">FW57</strain>
    </source>
</reference>
<organism evidence="4 5">
    <name type="scientific">Staphylotrichum longicolle</name>
    <dbReference type="NCBI Taxonomy" id="669026"/>
    <lineage>
        <taxon>Eukaryota</taxon>
        <taxon>Fungi</taxon>
        <taxon>Dikarya</taxon>
        <taxon>Ascomycota</taxon>
        <taxon>Pezizomycotina</taxon>
        <taxon>Sordariomycetes</taxon>
        <taxon>Sordariomycetidae</taxon>
        <taxon>Sordariales</taxon>
        <taxon>Chaetomiaceae</taxon>
        <taxon>Staphylotrichum</taxon>
    </lineage>
</organism>
<keyword evidence="5" id="KW-1185">Reference proteome</keyword>
<gene>
    <name evidence="4" type="ORF">NEMBOFW57_002616</name>
</gene>
<evidence type="ECO:0000313" key="5">
    <source>
        <dbReference type="Proteomes" id="UP001197093"/>
    </source>
</evidence>
<dbReference type="Proteomes" id="UP001197093">
    <property type="component" value="Unassembled WGS sequence"/>
</dbReference>
<dbReference type="AlphaFoldDB" id="A0AAD4F3U5"/>
<dbReference type="Gene3D" id="1.25.40.20">
    <property type="entry name" value="Ankyrin repeat-containing domain"/>
    <property type="match status" value="3"/>
</dbReference>
<evidence type="ECO:0000313" key="4">
    <source>
        <dbReference type="EMBL" id="KAG7292581.1"/>
    </source>
</evidence>
<evidence type="ECO:0000256" key="1">
    <source>
        <dbReference type="ARBA" id="ARBA00022737"/>
    </source>
</evidence>
<name>A0AAD4F3U5_9PEZI</name>
<feature type="repeat" description="ANK" evidence="3">
    <location>
        <begin position="407"/>
        <end position="440"/>
    </location>
</feature>
<evidence type="ECO:0000256" key="3">
    <source>
        <dbReference type="PROSITE-ProRule" id="PRU00023"/>
    </source>
</evidence>
<evidence type="ECO:0000256" key="2">
    <source>
        <dbReference type="ARBA" id="ARBA00023043"/>
    </source>
</evidence>
<dbReference type="InterPro" id="IPR002110">
    <property type="entry name" value="Ankyrin_rpt"/>
</dbReference>
<protein>
    <recommendedName>
        <fullName evidence="6">Ankyrin</fullName>
    </recommendedName>
</protein>